<name>A0A132NMZ0_GIAIN</name>
<comment type="caution">
    <text evidence="1">The sequence shown here is derived from an EMBL/GenBank/DDBJ whole genome shotgun (WGS) entry which is preliminary data.</text>
</comment>
<dbReference type="Gene3D" id="3.40.50.1820">
    <property type="entry name" value="alpha/beta hydrolase"/>
    <property type="match status" value="1"/>
</dbReference>
<protein>
    <submittedName>
        <fullName evidence="1">Putative Phosphatidylcholine-sterol acyltransferase/ lecithin-cholesterol acyl transferase</fullName>
    </submittedName>
</protein>
<dbReference type="Proteomes" id="UP000070089">
    <property type="component" value="Unassembled WGS sequence"/>
</dbReference>
<proteinExistence type="predicted"/>
<accession>A0A132NMZ0</accession>
<dbReference type="InterPro" id="IPR029058">
    <property type="entry name" value="AB_hydrolase_fold"/>
</dbReference>
<dbReference type="AlphaFoldDB" id="A0A132NMZ0"/>
<reference evidence="1 2" key="1">
    <citation type="journal article" date="2015" name="Mol. Biochem. Parasitol.">
        <title>Identification of polymorphic genes for use in assemblage B genotyping assays through comparative genomics of multiple assemblage B Giardia duodenalis isolates.</title>
        <authorList>
            <person name="Wielinga C."/>
            <person name="Thompson R.C."/>
            <person name="Monis P."/>
            <person name="Ryan U."/>
        </authorList>
    </citation>
    <scope>NUCLEOTIDE SEQUENCE [LARGE SCALE GENOMIC DNA]</scope>
    <source>
        <strain evidence="1 2">BAH15c1</strain>
    </source>
</reference>
<evidence type="ECO:0000313" key="1">
    <source>
        <dbReference type="EMBL" id="KWX11455.1"/>
    </source>
</evidence>
<dbReference type="Pfam" id="PF02450">
    <property type="entry name" value="LCAT"/>
    <property type="match status" value="1"/>
</dbReference>
<dbReference type="OrthoDB" id="190846at2759"/>
<dbReference type="VEuPathDB" id="GiardiaDB:QR46_4584"/>
<dbReference type="GO" id="GO:0008374">
    <property type="term" value="F:O-acyltransferase activity"/>
    <property type="evidence" value="ECO:0007669"/>
    <property type="project" value="InterPro"/>
</dbReference>
<dbReference type="SUPFAM" id="SSF53474">
    <property type="entry name" value="alpha/beta-Hydrolases"/>
    <property type="match status" value="1"/>
</dbReference>
<gene>
    <name evidence="1" type="ORF">QR46_4584</name>
</gene>
<evidence type="ECO:0000313" key="2">
    <source>
        <dbReference type="Proteomes" id="UP000070089"/>
    </source>
</evidence>
<keyword evidence="1" id="KW-0808">Transferase</keyword>
<dbReference type="InterPro" id="IPR003386">
    <property type="entry name" value="LACT/PDAT_acylTrfase"/>
</dbReference>
<dbReference type="EMBL" id="JXTI01000186">
    <property type="protein sequence ID" value="KWX11455.1"/>
    <property type="molecule type" value="Genomic_DNA"/>
</dbReference>
<organism evidence="1 2">
    <name type="scientific">Giardia duodenalis assemblage B</name>
    <dbReference type="NCBI Taxonomy" id="1394984"/>
    <lineage>
        <taxon>Eukaryota</taxon>
        <taxon>Metamonada</taxon>
        <taxon>Diplomonadida</taxon>
        <taxon>Hexamitidae</taxon>
        <taxon>Giardiinae</taxon>
        <taxon>Giardia</taxon>
    </lineage>
</organism>
<dbReference type="GO" id="GO:0006629">
    <property type="term" value="P:lipid metabolic process"/>
    <property type="evidence" value="ECO:0007669"/>
    <property type="project" value="InterPro"/>
</dbReference>
<dbReference type="PANTHER" id="PTHR11440">
    <property type="entry name" value="LECITHIN-CHOLESTEROL ACYLTRANSFERASE-RELATED"/>
    <property type="match status" value="1"/>
</dbReference>
<keyword evidence="1" id="KW-0012">Acyltransferase</keyword>
<sequence>MHDTINYTIDLMVHSRMFARFRAEDKLFTRMRTLEHVTEQRARVPIILIPGLCSTKLDIVHRTTGVRERAWVSAHYIPKSRMGEKMINDVWGKPTSDGRYKSFIEDVGDMHVLEGFQGCSHLAQHWGISVIHTLNPKFMLGRYFTTLKHRLKKHGYRADIDLFCHSYDWRQPLSSDEVLGSLRRLILRVLERTNSSHVTLIGHSHGALLAKLYMQMYEDWHQHIFRFIALGPPYDNSSAYMAMSLINGFALKIPFIKYITARNFQASSSVPVFLGPAPIVSQLEEYGVNQYIPTCIFIKKVQQDSIRFARQIGVSTPDPGPTYCTDGLLYRKFLQKAIPANLSIKDIAVDLKKYGKKFPDLSSLLLLRLSQQPERIHPKHEAQALRLMLANIKRGALQSKITGERIWSSNLLYVDTLLTPRYTVGIPTREAIENQLDLWEWEVYTSWAENTDLRTSYLPQRAFKHPWFYISDNRLVLKEDAPYHNEIEDCRIGEPTEVVRWSSRPSILQQAYANSIHRSFSDFTALRNIFEDSGTLLRLSPYTDIEDSAFVPLDLSTYKAAVLDLHTKKKISAYKHTTLPVKQTKPITPTKVITSESSYTIEMVKDRHLFTDLAPLELISSLYRIDRKRFSSISALRQQSDSMHHCIKIPPLPWNSVDIVSSIFYRSILSLMKSLNRSGSLEEYLFEPFEQYWDEIYKIRTKPITFPQANETNFRYFAICGSGCKTPLHVVYNQPVGSYHELCTQIPTTIDSDGDGTVLLHSALSDGFPNDLVIDRVVVKNVTHFMLIHDKAVWSLIEEVLF</sequence>